<feature type="region of interest" description="Disordered" evidence="1">
    <location>
        <begin position="78"/>
        <end position="126"/>
    </location>
</feature>
<protein>
    <submittedName>
        <fullName evidence="2">Uncharacterized protein</fullName>
    </submittedName>
</protein>
<comment type="caution">
    <text evidence="2">The sequence shown here is derived from an EMBL/GenBank/DDBJ whole genome shotgun (WGS) entry which is preliminary data.</text>
</comment>
<evidence type="ECO:0000313" key="3">
    <source>
        <dbReference type="Proteomes" id="UP001341840"/>
    </source>
</evidence>
<gene>
    <name evidence="2" type="ORF">PIB30_079221</name>
</gene>
<feature type="compositionally biased region" description="Polar residues" evidence="1">
    <location>
        <begin position="94"/>
        <end position="103"/>
    </location>
</feature>
<proteinExistence type="predicted"/>
<reference evidence="2 3" key="1">
    <citation type="journal article" date="2023" name="Plants (Basel)">
        <title>Bridging the Gap: Combining Genomics and Transcriptomics Approaches to Understand Stylosanthes scabra, an Orphan Legume from the Brazilian Caatinga.</title>
        <authorList>
            <person name="Ferreira-Neto J.R.C."/>
            <person name="da Silva M.D."/>
            <person name="Binneck E."/>
            <person name="de Melo N.F."/>
            <person name="da Silva R.H."/>
            <person name="de Melo A.L.T.M."/>
            <person name="Pandolfi V."/>
            <person name="Bustamante F.O."/>
            <person name="Brasileiro-Vidal A.C."/>
            <person name="Benko-Iseppon A.M."/>
        </authorList>
    </citation>
    <scope>NUCLEOTIDE SEQUENCE [LARGE SCALE GENOMIC DNA]</scope>
    <source>
        <tissue evidence="2">Leaves</tissue>
    </source>
</reference>
<keyword evidence="3" id="KW-1185">Reference proteome</keyword>
<sequence length="126" mass="14690">MQFLQQCFYENMQKSQAEYMEEVKQIKAKQEEIWNNTNRFHSQIRKEQEMLAREIQEANPNLSEIPVNHIQDLMQTNAERGRPMFFGALKSHHGASSSSQPDQQEPVPLRTAPPLLGYQPPRLPLN</sequence>
<dbReference type="Proteomes" id="UP001341840">
    <property type="component" value="Unassembled WGS sequence"/>
</dbReference>
<evidence type="ECO:0000256" key="1">
    <source>
        <dbReference type="SAM" id="MobiDB-lite"/>
    </source>
</evidence>
<evidence type="ECO:0000313" key="2">
    <source>
        <dbReference type="EMBL" id="MED6199799.1"/>
    </source>
</evidence>
<name>A0ABU6XRJ0_9FABA</name>
<accession>A0ABU6XRJ0</accession>
<dbReference type="EMBL" id="JASCZI010212565">
    <property type="protein sequence ID" value="MED6199799.1"/>
    <property type="molecule type" value="Genomic_DNA"/>
</dbReference>
<organism evidence="2 3">
    <name type="scientific">Stylosanthes scabra</name>
    <dbReference type="NCBI Taxonomy" id="79078"/>
    <lineage>
        <taxon>Eukaryota</taxon>
        <taxon>Viridiplantae</taxon>
        <taxon>Streptophyta</taxon>
        <taxon>Embryophyta</taxon>
        <taxon>Tracheophyta</taxon>
        <taxon>Spermatophyta</taxon>
        <taxon>Magnoliopsida</taxon>
        <taxon>eudicotyledons</taxon>
        <taxon>Gunneridae</taxon>
        <taxon>Pentapetalae</taxon>
        <taxon>rosids</taxon>
        <taxon>fabids</taxon>
        <taxon>Fabales</taxon>
        <taxon>Fabaceae</taxon>
        <taxon>Papilionoideae</taxon>
        <taxon>50 kb inversion clade</taxon>
        <taxon>dalbergioids sensu lato</taxon>
        <taxon>Dalbergieae</taxon>
        <taxon>Pterocarpus clade</taxon>
        <taxon>Stylosanthes</taxon>
    </lineage>
</organism>